<evidence type="ECO:0000313" key="2">
    <source>
        <dbReference type="Proteomes" id="UP000464865"/>
    </source>
</evidence>
<dbReference type="RefSeq" id="WP_164056107.1">
    <property type="nucleotide sequence ID" value="NZ_CP048632.1"/>
</dbReference>
<name>A0A7L5BDK0_9HYPH</name>
<dbReference type="EMBL" id="CP048632">
    <property type="protein sequence ID" value="QIB36935.1"/>
    <property type="molecule type" value="Genomic_DNA"/>
</dbReference>
<organism evidence="1 2">
    <name type="scientific">Rhizobium oryzihabitans</name>
    <dbReference type="NCBI Taxonomy" id="2267833"/>
    <lineage>
        <taxon>Bacteria</taxon>
        <taxon>Pseudomonadati</taxon>
        <taxon>Pseudomonadota</taxon>
        <taxon>Alphaproteobacteria</taxon>
        <taxon>Hyphomicrobiales</taxon>
        <taxon>Rhizobiaceae</taxon>
        <taxon>Rhizobium/Agrobacterium group</taxon>
        <taxon>Rhizobium</taxon>
    </lineage>
</organism>
<sequence>MECNFVVGQKVVCIGECFPTHHLYRGLVPITKGTVLTVREITKAKRIDGKEAVGLRFKEIINPSMVTLHHGIWEFDYSPRKFRPVIQRKTDISIFKAMLNPSKEQVTA</sequence>
<accession>A0A7L5BDK0</accession>
<dbReference type="KEGG" id="roy:G3A56_02100"/>
<dbReference type="Proteomes" id="UP000464865">
    <property type="component" value="Chromosome M15-11"/>
</dbReference>
<gene>
    <name evidence="1" type="ORF">G3A56_02100</name>
</gene>
<protein>
    <submittedName>
        <fullName evidence="1">Uncharacterized protein</fullName>
    </submittedName>
</protein>
<keyword evidence="2" id="KW-1185">Reference proteome</keyword>
<reference evidence="1 2" key="1">
    <citation type="submission" date="2020-02" db="EMBL/GenBank/DDBJ databases">
        <title>Plant-Promoting Endophytic Bacterium Rhizobium oryzihabitans sp. nov., Isolated from the Root of Rice.</title>
        <authorList>
            <person name="zhao J."/>
            <person name="Zhang G."/>
        </authorList>
    </citation>
    <scope>NUCLEOTIDE SEQUENCE [LARGE SCALE GENOMIC DNA]</scope>
    <source>
        <strain evidence="1 2">M15</strain>
    </source>
</reference>
<evidence type="ECO:0000313" key="1">
    <source>
        <dbReference type="EMBL" id="QIB36935.1"/>
    </source>
</evidence>
<dbReference type="AlphaFoldDB" id="A0A7L5BDK0"/>
<proteinExistence type="predicted"/>